<organism evidence="3 4">
    <name type="scientific">Trichoplusia ni</name>
    <name type="common">Cabbage looper</name>
    <dbReference type="NCBI Taxonomy" id="7111"/>
    <lineage>
        <taxon>Eukaryota</taxon>
        <taxon>Metazoa</taxon>
        <taxon>Ecdysozoa</taxon>
        <taxon>Arthropoda</taxon>
        <taxon>Hexapoda</taxon>
        <taxon>Insecta</taxon>
        <taxon>Pterygota</taxon>
        <taxon>Neoptera</taxon>
        <taxon>Endopterygota</taxon>
        <taxon>Lepidoptera</taxon>
        <taxon>Glossata</taxon>
        <taxon>Ditrysia</taxon>
        <taxon>Noctuoidea</taxon>
        <taxon>Noctuidae</taxon>
        <taxon>Plusiinae</taxon>
        <taxon>Trichoplusia</taxon>
    </lineage>
</organism>
<gene>
    <name evidence="4" type="primary">LOC113508077</name>
</gene>
<reference evidence="4" key="1">
    <citation type="submission" date="2025-08" db="UniProtKB">
        <authorList>
            <consortium name="RefSeq"/>
        </authorList>
    </citation>
    <scope>IDENTIFICATION</scope>
</reference>
<dbReference type="KEGG" id="tnl:113508077"/>
<dbReference type="GeneID" id="113508077"/>
<keyword evidence="3" id="KW-1185">Reference proteome</keyword>
<dbReference type="PANTHER" id="PTHR47331:SF1">
    <property type="entry name" value="GAG-LIKE PROTEIN"/>
    <property type="match status" value="1"/>
</dbReference>
<dbReference type="InterPro" id="IPR008042">
    <property type="entry name" value="Retrotrans_Pao"/>
</dbReference>
<accession>A0A7E5X0Z5</accession>
<dbReference type="InterPro" id="IPR005312">
    <property type="entry name" value="DUF1759"/>
</dbReference>
<feature type="region of interest" description="Disordered" evidence="2">
    <location>
        <begin position="401"/>
        <end position="432"/>
    </location>
</feature>
<protein>
    <submittedName>
        <fullName evidence="4">Uncharacterized protein LOC113508077</fullName>
    </submittedName>
</protein>
<dbReference type="PANTHER" id="PTHR47331">
    <property type="entry name" value="PHD-TYPE DOMAIN-CONTAINING PROTEIN"/>
    <property type="match status" value="1"/>
</dbReference>
<dbReference type="Proteomes" id="UP000322000">
    <property type="component" value="Unplaced"/>
</dbReference>
<evidence type="ECO:0000256" key="2">
    <source>
        <dbReference type="SAM" id="MobiDB-lite"/>
    </source>
</evidence>
<dbReference type="Pfam" id="PF03564">
    <property type="entry name" value="DUF1759"/>
    <property type="match status" value="1"/>
</dbReference>
<dbReference type="Pfam" id="PF05380">
    <property type="entry name" value="Peptidase_A17"/>
    <property type="match status" value="1"/>
</dbReference>
<dbReference type="GO" id="GO:0071897">
    <property type="term" value="P:DNA biosynthetic process"/>
    <property type="evidence" value="ECO:0007669"/>
    <property type="project" value="UniProtKB-ARBA"/>
</dbReference>
<dbReference type="InterPro" id="IPR043502">
    <property type="entry name" value="DNA/RNA_pol_sf"/>
</dbReference>
<dbReference type="SUPFAM" id="SSF56672">
    <property type="entry name" value="DNA/RNA polymerases"/>
    <property type="match status" value="1"/>
</dbReference>
<dbReference type="AlphaFoldDB" id="A0A7E5X0Z5"/>
<dbReference type="InterPro" id="IPR021109">
    <property type="entry name" value="Peptidase_aspartic_dom_sf"/>
</dbReference>
<sequence>MEKYANLQSNLNSIIEKSRCNFKKTPKDRLCYQYIDARLEKLEKDWQAFCKNHYEILELDSATVTSLECIVSEVYEATEEIYINYKSELKIALSKYPAPRSDTPVCKNTQDNSVPMSSNSSVRLPKITIPSFSGKYSEWTSFRDLFISLVHSNQSLDSVQKLHYLKAHLTGEAEQLIKFVPIAAANYNQCWTQLESRYNNKRYLSNCILKRLFSQRNSNVESASTLKELLDTTTECLHALKNLEIDVSSWDIIIIHIVTYKLDPDTRKQWELHVTSDHSNELPTFDQFSKFLESRFRALEFIEPKSKSVPSTTSQTKGHFNKPKVFHVSNQAITCEYCSDYHKLCFCKKFAKIDYDQKHDFVMKNHICFNCLGSNHSVKQCQKTMNCRLCNRRHHSLLHPNNSSATTVAQNNSNDQVTKVNPSPPVAGSSSKDTSPIVSCFSSGNCSQVLLATALVNAESKFGGKQVIRALIDQGSQASFITEATVQTLGLKKVHANSSISGVGSDSTVTSRSVVSLKIQSRVDPSFEIIVRAYVLKSITTLLPRMKISELQELDLHTITLADPQYNRPNKIHILLGAEIYCQIIQQGLLKGVSGTPVAQCTSLGWILSGLVSNKQTDNTENKLVVMNATVNEDEVLKRFWELESDYSSISQKMLTEEQQKCEEYFNSTTRRAPDGRYVVRLPFREADPACKYGRSREIAENRLKSLERKLHKNEEMKKRYTDVIKEYLHLGHMIPVPENDDKQSESVYLPHHAVIREDKSTTKVRVVFDASCKGLNGVSLNDTLLIGPQLQPELRHLIIRWRIHPICLAADIIKMYRQVRVHDDDTVFQRILWRDKPEDSVQEYQLLTVTFGTASAPYLAVKALQQVALDEGDNYPEAAKKILEDFYMDDLMSGCETVEDGIKLFKEINMLLNKGGFKLQKWTSNDERIIKEINLENKEQDLEQNLEIKLDYIMKILGLTWNRRDDIFQYSVKLTKTTGPETKRSVISNISRLFDPLGWLAPALITAKVFIQKLWLAGISWDEEIPNQLLDEWHTYCNELSQLTEFKIPRWLGTKASDITVDLYGFSDASKVAYSAAVYLRRVDVNGNVLVSLVAAKTRVAPIKQISIPRLELCGAVLVTRLLVEMAEVLNIPKANLRAWTDSTVVLAWLNKHPSYWKTFIANRVSEILTTLDASQWAHIPSSQNPADCASRGIRPVELVDN</sequence>
<feature type="coiled-coil region" evidence="1">
    <location>
        <begin position="697"/>
        <end position="724"/>
    </location>
</feature>
<dbReference type="Gene3D" id="2.40.70.10">
    <property type="entry name" value="Acid Proteases"/>
    <property type="match status" value="1"/>
</dbReference>
<dbReference type="CDD" id="cd00303">
    <property type="entry name" value="retropepsin_like"/>
    <property type="match status" value="1"/>
</dbReference>
<evidence type="ECO:0000313" key="3">
    <source>
        <dbReference type="Proteomes" id="UP000322000"/>
    </source>
</evidence>
<proteinExistence type="predicted"/>
<dbReference type="InParanoid" id="A0A7E5X0Z5"/>
<dbReference type="RefSeq" id="XP_026746838.1">
    <property type="nucleotide sequence ID" value="XM_026891037.1"/>
</dbReference>
<feature type="non-terminal residue" evidence="4">
    <location>
        <position position="1203"/>
    </location>
</feature>
<name>A0A7E5X0Z5_TRINI</name>
<evidence type="ECO:0000313" key="4">
    <source>
        <dbReference type="RefSeq" id="XP_026746838.1"/>
    </source>
</evidence>
<evidence type="ECO:0000256" key="1">
    <source>
        <dbReference type="SAM" id="Coils"/>
    </source>
</evidence>
<dbReference type="OrthoDB" id="5984724at2759"/>
<dbReference type="CDD" id="cd01644">
    <property type="entry name" value="RT_pepA17"/>
    <property type="match status" value="1"/>
</dbReference>
<keyword evidence="1" id="KW-0175">Coiled coil</keyword>
<feature type="compositionally biased region" description="Polar residues" evidence="2">
    <location>
        <begin position="401"/>
        <end position="421"/>
    </location>
</feature>